<dbReference type="AlphaFoldDB" id="A0A2P2Q392"/>
<proteinExistence type="predicted"/>
<sequence length="124" mass="14633">MNLEEIAGQVNRDQASTTSHPRKIKAFDITSKLVFVNNHGGKRRRRREKAAIYNENINIFRLKPGFTEERIHGREDHKLGFSSCSFHCWLRGDIMNCRRQTRLFSKPRPLQYSHLELNTLRLIL</sequence>
<dbReference type="EMBL" id="GGEC01080967">
    <property type="protein sequence ID" value="MBX61451.1"/>
    <property type="molecule type" value="Transcribed_RNA"/>
</dbReference>
<protein>
    <submittedName>
        <fullName evidence="1">3-ketoacyl-CoA synthase</fullName>
    </submittedName>
</protein>
<organism evidence="1">
    <name type="scientific">Rhizophora mucronata</name>
    <name type="common">Asiatic mangrove</name>
    <dbReference type="NCBI Taxonomy" id="61149"/>
    <lineage>
        <taxon>Eukaryota</taxon>
        <taxon>Viridiplantae</taxon>
        <taxon>Streptophyta</taxon>
        <taxon>Embryophyta</taxon>
        <taxon>Tracheophyta</taxon>
        <taxon>Spermatophyta</taxon>
        <taxon>Magnoliopsida</taxon>
        <taxon>eudicotyledons</taxon>
        <taxon>Gunneridae</taxon>
        <taxon>Pentapetalae</taxon>
        <taxon>rosids</taxon>
        <taxon>fabids</taxon>
        <taxon>Malpighiales</taxon>
        <taxon>Rhizophoraceae</taxon>
        <taxon>Rhizophora</taxon>
    </lineage>
</organism>
<accession>A0A2P2Q392</accession>
<evidence type="ECO:0000313" key="1">
    <source>
        <dbReference type="EMBL" id="MBX61451.1"/>
    </source>
</evidence>
<name>A0A2P2Q392_RHIMU</name>
<reference evidence="1" key="1">
    <citation type="submission" date="2018-02" db="EMBL/GenBank/DDBJ databases">
        <title>Rhizophora mucronata_Transcriptome.</title>
        <authorList>
            <person name="Meera S.P."/>
            <person name="Sreeshan A."/>
            <person name="Augustine A."/>
        </authorList>
    </citation>
    <scope>NUCLEOTIDE SEQUENCE</scope>
    <source>
        <tissue evidence="1">Leaf</tissue>
    </source>
</reference>